<evidence type="ECO:0000256" key="3">
    <source>
        <dbReference type="ARBA" id="ARBA00022692"/>
    </source>
</evidence>
<dbReference type="AlphaFoldDB" id="A0A2S9QDV1"/>
<protein>
    <submittedName>
        <fullName evidence="8">EamA family transporter</fullName>
    </submittedName>
</protein>
<dbReference type="EMBL" id="PUEJ01000004">
    <property type="protein sequence ID" value="PRH87527.1"/>
    <property type="molecule type" value="Genomic_DNA"/>
</dbReference>
<gene>
    <name evidence="8" type="ORF">C5L14_13035</name>
</gene>
<comment type="subcellular location">
    <subcellularLocation>
        <location evidence="1">Membrane</location>
        <topology evidence="1">Multi-pass membrane protein</topology>
    </subcellularLocation>
</comment>
<evidence type="ECO:0000256" key="1">
    <source>
        <dbReference type="ARBA" id="ARBA00004141"/>
    </source>
</evidence>
<evidence type="ECO:0000256" key="2">
    <source>
        <dbReference type="ARBA" id="ARBA00007362"/>
    </source>
</evidence>
<dbReference type="PANTHER" id="PTHR32322">
    <property type="entry name" value="INNER MEMBRANE TRANSPORTER"/>
    <property type="match status" value="1"/>
</dbReference>
<evidence type="ECO:0000313" key="9">
    <source>
        <dbReference type="Proteomes" id="UP000237682"/>
    </source>
</evidence>
<evidence type="ECO:0000256" key="6">
    <source>
        <dbReference type="SAM" id="Phobius"/>
    </source>
</evidence>
<comment type="similarity">
    <text evidence="2">Belongs to the EamA transporter family.</text>
</comment>
<feature type="transmembrane region" description="Helical" evidence="6">
    <location>
        <begin position="21"/>
        <end position="40"/>
    </location>
</feature>
<dbReference type="GO" id="GO:0016020">
    <property type="term" value="C:membrane"/>
    <property type="evidence" value="ECO:0007669"/>
    <property type="project" value="UniProtKB-SubCell"/>
</dbReference>
<dbReference type="OrthoDB" id="2352272at2"/>
<name>A0A2S9QDV1_9HYPH</name>
<keyword evidence="3 6" id="KW-0812">Transmembrane</keyword>
<organism evidence="8 9">
    <name type="scientific">Labrys okinawensis</name>
    <dbReference type="NCBI Taxonomy" id="346911"/>
    <lineage>
        <taxon>Bacteria</taxon>
        <taxon>Pseudomonadati</taxon>
        <taxon>Pseudomonadota</taxon>
        <taxon>Alphaproteobacteria</taxon>
        <taxon>Hyphomicrobiales</taxon>
        <taxon>Xanthobacteraceae</taxon>
        <taxon>Labrys</taxon>
    </lineage>
</organism>
<feature type="domain" description="EamA" evidence="7">
    <location>
        <begin position="168"/>
        <end position="303"/>
    </location>
</feature>
<feature type="transmembrane region" description="Helical" evidence="6">
    <location>
        <begin position="228"/>
        <end position="249"/>
    </location>
</feature>
<dbReference type="SUPFAM" id="SSF103481">
    <property type="entry name" value="Multidrug resistance efflux transporter EmrE"/>
    <property type="match status" value="2"/>
</dbReference>
<feature type="transmembrane region" description="Helical" evidence="6">
    <location>
        <begin position="137"/>
        <end position="157"/>
    </location>
</feature>
<evidence type="ECO:0000313" key="8">
    <source>
        <dbReference type="EMBL" id="PRH87527.1"/>
    </source>
</evidence>
<dbReference type="RefSeq" id="WP_105862457.1">
    <property type="nucleotide sequence ID" value="NZ_PUEJ01000004.1"/>
</dbReference>
<sequence length="307" mass="32181">MTSTTLKAAPSDAAPLGAIDLGLYAGVVFVWGTSWIALHLQLGVVAPEVSLLWRFLLAAVMMLGWAVLSGAPMSFAWKDHLRFAGLGLLLFSTNFLCFYYGGLSTPSGLLAVVFSLASVFNIVLSALIFGQKPSLRSIAAALMGFAGVGLMFAPQLAGDHLSGAALTGLVLCVAGTLSFCFGNMLTLSLKKRAISLTSATAWGMVYGTLFLFVFSLARGQAFIIEPSLPYLGALLWSALLSSVAAFAAYLTLLSRIGASRAGYSTVLFPVVALAISTIFEGYVWSALAITGLAVVLTGNLLMLTGRR</sequence>
<feature type="transmembrane region" description="Helical" evidence="6">
    <location>
        <begin position="108"/>
        <end position="130"/>
    </location>
</feature>
<feature type="transmembrane region" description="Helical" evidence="6">
    <location>
        <begin position="83"/>
        <end position="102"/>
    </location>
</feature>
<keyword evidence="4 6" id="KW-1133">Transmembrane helix</keyword>
<feature type="transmembrane region" description="Helical" evidence="6">
    <location>
        <begin position="261"/>
        <end position="279"/>
    </location>
</feature>
<feature type="domain" description="EamA" evidence="7">
    <location>
        <begin position="25"/>
        <end position="152"/>
    </location>
</feature>
<dbReference type="Proteomes" id="UP000237682">
    <property type="component" value="Unassembled WGS sequence"/>
</dbReference>
<dbReference type="Pfam" id="PF00892">
    <property type="entry name" value="EamA"/>
    <property type="match status" value="2"/>
</dbReference>
<evidence type="ECO:0000259" key="7">
    <source>
        <dbReference type="Pfam" id="PF00892"/>
    </source>
</evidence>
<proteinExistence type="inferred from homology"/>
<dbReference type="InterPro" id="IPR000620">
    <property type="entry name" value="EamA_dom"/>
</dbReference>
<keyword evidence="9" id="KW-1185">Reference proteome</keyword>
<feature type="transmembrane region" description="Helical" evidence="6">
    <location>
        <begin position="285"/>
        <end position="303"/>
    </location>
</feature>
<feature type="transmembrane region" description="Helical" evidence="6">
    <location>
        <begin position="193"/>
        <end position="216"/>
    </location>
</feature>
<evidence type="ECO:0000256" key="5">
    <source>
        <dbReference type="ARBA" id="ARBA00023136"/>
    </source>
</evidence>
<keyword evidence="5 6" id="KW-0472">Membrane</keyword>
<reference evidence="8 9" key="1">
    <citation type="submission" date="2018-02" db="EMBL/GenBank/DDBJ databases">
        <title>Whole genome sequencing of endophytic bacterium.</title>
        <authorList>
            <person name="Eedara R."/>
            <person name="Podile A.R."/>
        </authorList>
    </citation>
    <scope>NUCLEOTIDE SEQUENCE [LARGE SCALE GENOMIC DNA]</scope>
    <source>
        <strain evidence="8 9">RP1T</strain>
    </source>
</reference>
<evidence type="ECO:0000256" key="4">
    <source>
        <dbReference type="ARBA" id="ARBA00022989"/>
    </source>
</evidence>
<feature type="transmembrane region" description="Helical" evidence="6">
    <location>
        <begin position="163"/>
        <end position="181"/>
    </location>
</feature>
<dbReference type="InterPro" id="IPR037185">
    <property type="entry name" value="EmrE-like"/>
</dbReference>
<comment type="caution">
    <text evidence="8">The sequence shown here is derived from an EMBL/GenBank/DDBJ whole genome shotgun (WGS) entry which is preliminary data.</text>
</comment>
<dbReference type="PANTHER" id="PTHR32322:SF2">
    <property type="entry name" value="EAMA DOMAIN-CONTAINING PROTEIN"/>
    <property type="match status" value="1"/>
</dbReference>
<accession>A0A2S9QDV1</accession>
<dbReference type="InterPro" id="IPR050638">
    <property type="entry name" value="AA-Vitamin_Transporters"/>
</dbReference>
<feature type="transmembrane region" description="Helical" evidence="6">
    <location>
        <begin position="52"/>
        <end position="71"/>
    </location>
</feature>